<accession>A0ACC2VA19</accession>
<reference evidence="1" key="1">
    <citation type="submission" date="2023-04" db="EMBL/GenBank/DDBJ databases">
        <title>Draft Genome sequencing of Naganishia species isolated from polar environments using Oxford Nanopore Technology.</title>
        <authorList>
            <person name="Leo P."/>
            <person name="Venkateswaran K."/>
        </authorList>
    </citation>
    <scope>NUCLEOTIDE SEQUENCE</scope>
    <source>
        <strain evidence="1">MNA-CCFEE 5423</strain>
    </source>
</reference>
<keyword evidence="2" id="KW-1185">Reference proteome</keyword>
<name>A0ACC2VA19_9TREE</name>
<evidence type="ECO:0000313" key="2">
    <source>
        <dbReference type="Proteomes" id="UP001227268"/>
    </source>
</evidence>
<sequence length="1173" mass="125555">MPSFMAKRRRKKRDRQQQQQLVATGITPVTALAVPETVPAPESPLRRLLRRTSSLASGLSRRRTRDSQNDGLNTITSTAYAAGGRSPDRLVSTTSTTGAGTTAGDGFPATPPPQRQRISSLLQNRNSSGMTPLTPSPAAVGQTSLGRAADDLESPLRARQDVQENTFGSPLPFNKISSSAYSPMQHHTQTQQKHQRSSSDADSIKNRYSGSHLPLAETRPSEVVKVETIASSRSSVVVEQHTGNTKSPVIDRQHRQHESSGRRDEESSSPTTATEDEGGFLRFEHPASVPHIIYEPSLEIARQPEFLTPAGPALVDEEEEDQGEPSRSYLSLRTALAAPPGPEEGISKHAVMAPQIAPLPPSPDQLAGKKSPQIGSSSPKSVREGIVPISSYDGGQPAGVGRETQETKDLQAMKTEGEGTGDGTSSSRVNLESIRPSPVSLDSNTLPVEPLDSAVPSDPPSPSSPNANTGTAPLVVAQEHVPSPVMPPSESRVQQRKQLSDIPPRHEVELAPIVSGADAPISYSHEEPLPALLFGTPRKTTSSKPSGLWREGEDVSSDEMWKASSAALAVGAASVDAFQDPFVVSASTLQTTTDAQESNTTRFQDLETTDRRSSGPGVSSLDVTAQDVGNGPTTVDSGTQSGIGEREDAMSHVTEEGGFGAVVTAGGAHTIKEEHELTDDPSSPGRNLDTNSFADSFPSQHIMTTDLRGSEITKSRDTQFIQESSSGLQVPALRHAVENTGTDGDHMAGSSAQLDTAARENTSSRLTDIDRGLGAAALAVPTYTFDENYSAPSPVNVQEEPSGVTDTSAYSSTTPQCLEAIQQTSNALHATSFHPATQETDRESTVHSDNALLNDTERLRNSVRHSQNLDEADVRPSATDAVGVREEANHEGEGDAEDDAEEEESRNISQVLDSADITHIDNASSPIIQQQPTPPTKVHEPIRTEILAFSPAEHAAHLVCFSRRGFMTPIQEVPTPLSVHDAPTPSDPDQQYLHEAATTEIPITTADESPLVPKTEGAVARLVTRYVQPEETVDNAEPADDAEVVGGPKDKRLPFPTSTSSSTPEQDLLPSNETALVPARPINDDRPLLPFVPRLFAPRLTLEFKWTDQLLPSDITLNTTTIPPATTTNVVALRPRERRISVYEAARNVSAYGASYVPRNRLTSWAFGESGNA</sequence>
<gene>
    <name evidence="1" type="ORF">QFC21_005573</name>
</gene>
<evidence type="ECO:0000313" key="1">
    <source>
        <dbReference type="EMBL" id="KAJ9095701.1"/>
    </source>
</evidence>
<protein>
    <submittedName>
        <fullName evidence="1">Uncharacterized protein</fullName>
    </submittedName>
</protein>
<proteinExistence type="predicted"/>
<dbReference type="EMBL" id="JASBWT010000021">
    <property type="protein sequence ID" value="KAJ9095701.1"/>
    <property type="molecule type" value="Genomic_DNA"/>
</dbReference>
<organism evidence="1 2">
    <name type="scientific">Naganishia friedmannii</name>
    <dbReference type="NCBI Taxonomy" id="89922"/>
    <lineage>
        <taxon>Eukaryota</taxon>
        <taxon>Fungi</taxon>
        <taxon>Dikarya</taxon>
        <taxon>Basidiomycota</taxon>
        <taxon>Agaricomycotina</taxon>
        <taxon>Tremellomycetes</taxon>
        <taxon>Filobasidiales</taxon>
        <taxon>Filobasidiaceae</taxon>
        <taxon>Naganishia</taxon>
    </lineage>
</organism>
<dbReference type="Proteomes" id="UP001227268">
    <property type="component" value="Unassembled WGS sequence"/>
</dbReference>
<comment type="caution">
    <text evidence="1">The sequence shown here is derived from an EMBL/GenBank/DDBJ whole genome shotgun (WGS) entry which is preliminary data.</text>
</comment>